<dbReference type="Proteomes" id="UP001152797">
    <property type="component" value="Unassembled WGS sequence"/>
</dbReference>
<evidence type="ECO:0000313" key="5">
    <source>
        <dbReference type="Proteomes" id="UP001152797"/>
    </source>
</evidence>
<reference evidence="3" key="1">
    <citation type="submission" date="2022-10" db="EMBL/GenBank/DDBJ databases">
        <authorList>
            <person name="Chen Y."/>
            <person name="Dougan E. K."/>
            <person name="Chan C."/>
            <person name="Rhodes N."/>
            <person name="Thang M."/>
        </authorList>
    </citation>
    <scope>NUCLEOTIDE SEQUENCE</scope>
</reference>
<keyword evidence="1" id="KW-0677">Repeat</keyword>
<evidence type="ECO:0000313" key="4">
    <source>
        <dbReference type="EMBL" id="CAL4782789.1"/>
    </source>
</evidence>
<feature type="domain" description="Peptidase A1" evidence="2">
    <location>
        <begin position="88"/>
        <end position="178"/>
    </location>
</feature>
<accession>A0A9P1CNB6</accession>
<dbReference type="OrthoDB" id="6614841at2759"/>
<evidence type="ECO:0000259" key="2">
    <source>
        <dbReference type="PROSITE" id="PS51767"/>
    </source>
</evidence>
<dbReference type="EMBL" id="CAMXCT010002079">
    <property type="protein sequence ID" value="CAI3995477.1"/>
    <property type="molecule type" value="Genomic_DNA"/>
</dbReference>
<evidence type="ECO:0000256" key="1">
    <source>
        <dbReference type="ARBA" id="ARBA00022737"/>
    </source>
</evidence>
<dbReference type="CDD" id="cd05471">
    <property type="entry name" value="pepsin_like"/>
    <property type="match status" value="1"/>
</dbReference>
<dbReference type="EMBL" id="CAMXCT020002079">
    <property type="protein sequence ID" value="CAL1148852.1"/>
    <property type="molecule type" value="Genomic_DNA"/>
</dbReference>
<dbReference type="InterPro" id="IPR021109">
    <property type="entry name" value="Peptidase_aspartic_dom_sf"/>
</dbReference>
<keyword evidence="5" id="KW-1185">Reference proteome</keyword>
<gene>
    <name evidence="3" type="ORF">C1SCF055_LOCUS22038</name>
</gene>
<dbReference type="Pfam" id="PF13812">
    <property type="entry name" value="PPR_3"/>
    <property type="match status" value="1"/>
</dbReference>
<evidence type="ECO:0000313" key="3">
    <source>
        <dbReference type="EMBL" id="CAI3995477.1"/>
    </source>
</evidence>
<dbReference type="Gene3D" id="1.25.40.10">
    <property type="entry name" value="Tetratricopeptide repeat domain"/>
    <property type="match status" value="3"/>
</dbReference>
<dbReference type="InterPro" id="IPR033121">
    <property type="entry name" value="PEPTIDASE_A1"/>
</dbReference>
<sequence>MRASGTLKACQQEHSEHLKLSKALVVSLDSLAQLGPAWRLALGSRWLRVMMIGSRHLLDGTGHSKTHPTHPTRADGFDRLWLRYKSVYFGSVAVGKPEQKFSVVFDTGSGHVILPSSECHSETCRIHNRYDKQASDGAIDVDYDGTPVRSGAPRDQITVAFGTGEVTGNFVHDRICLSPEAAPASQSAGMAYTEPLLLVQSGDALERGQPGENITQVPIMANVSTPLRHEAMNCVDLRVVMATEALQLACLKILKAWKVKERQKLRRFTKETSCLDWPAALQSLRRAQKSALQLDAKAATAALAACKKQEQWPAALQLLLEFGHFALQLDIVAVSTVITASEKCSQWKQALQLLHGTGRLLQLDVVAWSAATSACAAASATQWQLATHLVAPGSLKLGNMAHNAAITACERASGWVMALGLLERLRKPQRASAVSYNSAMSALQQGSQWRPGLQLVDLLLQAGLQASPVTVGAASLAPWRRAFAALANFGDPEVEDNAIAFNAILSSCDARPSFVVELLRSMQKRKVRATVISYNSAITACKKSWKLSVHLLEDMQHAQLLPDAVSFNSGITASETGANWQLAMMLMGCMPCMRLTSSVINLTAAISACEAASRWQSAAGLLGSMKSHGLVPNLNTFNSAAAAYEKAGRWELAAETLDLVEPGLITYNCVLRSCVTCTRPRWPRWPRWHFTLQLLGEMSKAAILADLISYNMAALACESERMTEHFQVLLDQVLPEHLQKLLRTLSTS</sequence>
<comment type="caution">
    <text evidence="3">The sequence shown here is derived from an EMBL/GenBank/DDBJ whole genome shotgun (WGS) entry which is preliminary data.</text>
</comment>
<protein>
    <submittedName>
        <fullName evidence="4">Pentatricopeptide repeat-containing protein GUN1, chloroplastic (Pentatricopeptide repeat-containing protein At2g31400) (Protein GENOMES UNCOUPLED 1)</fullName>
    </submittedName>
</protein>
<dbReference type="Gene3D" id="2.40.70.10">
    <property type="entry name" value="Acid Proteases"/>
    <property type="match status" value="1"/>
</dbReference>
<dbReference type="PANTHER" id="PTHR47447">
    <property type="entry name" value="OS03G0856100 PROTEIN"/>
    <property type="match status" value="1"/>
</dbReference>
<dbReference type="PANTHER" id="PTHR47447:SF17">
    <property type="entry name" value="OS12G0638900 PROTEIN"/>
    <property type="match status" value="1"/>
</dbReference>
<proteinExistence type="predicted"/>
<dbReference type="InterPro" id="IPR011990">
    <property type="entry name" value="TPR-like_helical_dom_sf"/>
</dbReference>
<dbReference type="InterPro" id="IPR002885">
    <property type="entry name" value="PPR_rpt"/>
</dbReference>
<dbReference type="AlphaFoldDB" id="A0A9P1CNB6"/>
<dbReference type="PROSITE" id="PS51767">
    <property type="entry name" value="PEPTIDASE_A1"/>
    <property type="match status" value="1"/>
</dbReference>
<organism evidence="3">
    <name type="scientific">Cladocopium goreaui</name>
    <dbReference type="NCBI Taxonomy" id="2562237"/>
    <lineage>
        <taxon>Eukaryota</taxon>
        <taxon>Sar</taxon>
        <taxon>Alveolata</taxon>
        <taxon>Dinophyceae</taxon>
        <taxon>Suessiales</taxon>
        <taxon>Symbiodiniaceae</taxon>
        <taxon>Cladocopium</taxon>
    </lineage>
</organism>
<dbReference type="Pfam" id="PF00026">
    <property type="entry name" value="Asp"/>
    <property type="match status" value="1"/>
</dbReference>
<dbReference type="InterPro" id="IPR034164">
    <property type="entry name" value="Pepsin-like_dom"/>
</dbReference>
<dbReference type="EMBL" id="CAMXCT030002079">
    <property type="protein sequence ID" value="CAL4782789.1"/>
    <property type="molecule type" value="Genomic_DNA"/>
</dbReference>
<dbReference type="SUPFAM" id="SSF50630">
    <property type="entry name" value="Acid proteases"/>
    <property type="match status" value="1"/>
</dbReference>
<reference evidence="4 5" key="2">
    <citation type="submission" date="2024-05" db="EMBL/GenBank/DDBJ databases">
        <authorList>
            <person name="Chen Y."/>
            <person name="Shah S."/>
            <person name="Dougan E. K."/>
            <person name="Thang M."/>
            <person name="Chan C."/>
        </authorList>
    </citation>
    <scope>NUCLEOTIDE SEQUENCE [LARGE SCALE GENOMIC DNA]</scope>
</reference>
<name>A0A9P1CNB6_9DINO</name>